<name>J9GGL3_9ZZZZ</name>
<dbReference type="AlphaFoldDB" id="J9GGL3"/>
<evidence type="ECO:0000313" key="1">
    <source>
        <dbReference type="EMBL" id="EJW98509.1"/>
    </source>
</evidence>
<gene>
    <name evidence="1" type="ORF">EVA_13384</name>
</gene>
<dbReference type="EMBL" id="AMCI01004228">
    <property type="protein sequence ID" value="EJW98509.1"/>
    <property type="molecule type" value="Genomic_DNA"/>
</dbReference>
<accession>J9GGL3</accession>
<protein>
    <submittedName>
        <fullName evidence="1">Uncharacterized protein</fullName>
    </submittedName>
</protein>
<proteinExistence type="predicted"/>
<feature type="non-terminal residue" evidence="1">
    <location>
        <position position="1"/>
    </location>
</feature>
<organism evidence="1">
    <name type="scientific">gut metagenome</name>
    <dbReference type="NCBI Taxonomy" id="749906"/>
    <lineage>
        <taxon>unclassified sequences</taxon>
        <taxon>metagenomes</taxon>
        <taxon>organismal metagenomes</taxon>
    </lineage>
</organism>
<reference evidence="1" key="1">
    <citation type="journal article" date="2012" name="PLoS ONE">
        <title>Gene sets for utilization of primary and secondary nutrition supplies in the distal gut of endangered iberian lynx.</title>
        <authorList>
            <person name="Alcaide M."/>
            <person name="Messina E."/>
            <person name="Richter M."/>
            <person name="Bargiela R."/>
            <person name="Peplies J."/>
            <person name="Huws S.A."/>
            <person name="Newbold C.J."/>
            <person name="Golyshin P.N."/>
            <person name="Simon M.A."/>
            <person name="Lopez G."/>
            <person name="Yakimov M.M."/>
            <person name="Ferrer M."/>
        </authorList>
    </citation>
    <scope>NUCLEOTIDE SEQUENCE</scope>
</reference>
<sequence length="50" mass="6550">YHYTYKHFFNKKNGYMYPEIFIYGKNRIPYIEFQAWFLYAFQIVKRYYRE</sequence>
<comment type="caution">
    <text evidence="1">The sequence shown here is derived from an EMBL/GenBank/DDBJ whole genome shotgun (WGS) entry which is preliminary data.</text>
</comment>